<sequence length="269" mass="31502">MDTSCTVDAGFCSRLTFFTYVDLIKLYYWCIVLNTLLVLISIFGKIKEQYKWFVLNHCLFEVFYLIYYARFNYLVVHSNNGQVLATTTMFSLIQEQGSGTLPSMNQDQESSFWSQIPLIIMYISHLFLVCGIIMIFMIVFKILYRVKKQRELNQKTALWDSFRVAIAILIHNFTLLHALIIADGYLVSTILPLPHPERLRKLTEYFDFPIQIYIFVDSFVLLVLLSGYRKALFGFVKYTVKKLKIKRESRVDTTRVTMATKISTIHVKK</sequence>
<reference evidence="3" key="1">
    <citation type="submission" date="2022-11" db="UniProtKB">
        <authorList>
            <consortium name="WormBaseParasite"/>
        </authorList>
    </citation>
    <scope>IDENTIFICATION</scope>
</reference>
<keyword evidence="1" id="KW-0472">Membrane</keyword>
<evidence type="ECO:0000256" key="1">
    <source>
        <dbReference type="SAM" id="Phobius"/>
    </source>
</evidence>
<proteinExistence type="predicted"/>
<keyword evidence="1" id="KW-0812">Transmembrane</keyword>
<keyword evidence="1" id="KW-1133">Transmembrane helix</keyword>
<keyword evidence="2" id="KW-1185">Reference proteome</keyword>
<feature type="transmembrane region" description="Helical" evidence="1">
    <location>
        <begin position="208"/>
        <end position="228"/>
    </location>
</feature>
<feature type="transmembrane region" description="Helical" evidence="1">
    <location>
        <begin position="119"/>
        <end position="144"/>
    </location>
</feature>
<dbReference type="AlphaFoldDB" id="A0A914CXB2"/>
<accession>A0A914CXB2</accession>
<organism evidence="2 3">
    <name type="scientific">Acrobeloides nanus</name>
    <dbReference type="NCBI Taxonomy" id="290746"/>
    <lineage>
        <taxon>Eukaryota</taxon>
        <taxon>Metazoa</taxon>
        <taxon>Ecdysozoa</taxon>
        <taxon>Nematoda</taxon>
        <taxon>Chromadorea</taxon>
        <taxon>Rhabditida</taxon>
        <taxon>Tylenchina</taxon>
        <taxon>Cephalobomorpha</taxon>
        <taxon>Cephaloboidea</taxon>
        <taxon>Cephalobidae</taxon>
        <taxon>Acrobeloides</taxon>
    </lineage>
</organism>
<dbReference type="WBParaSite" id="ACRNAN_scaffold1588.g27491.t1">
    <property type="protein sequence ID" value="ACRNAN_scaffold1588.g27491.t1"/>
    <property type="gene ID" value="ACRNAN_scaffold1588.g27491"/>
</dbReference>
<evidence type="ECO:0000313" key="2">
    <source>
        <dbReference type="Proteomes" id="UP000887540"/>
    </source>
</evidence>
<feature type="transmembrane region" description="Helical" evidence="1">
    <location>
        <begin position="164"/>
        <end position="188"/>
    </location>
</feature>
<protein>
    <submittedName>
        <fullName evidence="3">G-protein coupled receptors family 1 profile domain-containing protein</fullName>
    </submittedName>
</protein>
<feature type="transmembrane region" description="Helical" evidence="1">
    <location>
        <begin position="26"/>
        <end position="43"/>
    </location>
</feature>
<evidence type="ECO:0000313" key="3">
    <source>
        <dbReference type="WBParaSite" id="ACRNAN_scaffold1588.g27491.t1"/>
    </source>
</evidence>
<name>A0A914CXB2_9BILA</name>
<feature type="transmembrane region" description="Helical" evidence="1">
    <location>
        <begin position="50"/>
        <end position="69"/>
    </location>
</feature>
<dbReference type="Proteomes" id="UP000887540">
    <property type="component" value="Unplaced"/>
</dbReference>